<feature type="domain" description="Carboxylesterase type B" evidence="4">
    <location>
        <begin position="23"/>
        <end position="526"/>
    </location>
</feature>
<dbReference type="Gene3D" id="3.40.50.1820">
    <property type="entry name" value="alpha/beta hydrolase"/>
    <property type="match status" value="1"/>
</dbReference>
<dbReference type="Proteomes" id="UP000452235">
    <property type="component" value="Unassembled WGS sequence"/>
</dbReference>
<evidence type="ECO:0000256" key="2">
    <source>
        <dbReference type="ARBA" id="ARBA00022801"/>
    </source>
</evidence>
<reference evidence="5 6" key="1">
    <citation type="submission" date="2020-01" db="EMBL/GenBank/DDBJ databases">
        <title>Aspergillus terreus IFO 6365 whole genome shotgun sequence.</title>
        <authorList>
            <person name="Kanamasa S."/>
            <person name="Takahashi H."/>
        </authorList>
    </citation>
    <scope>NUCLEOTIDE SEQUENCE [LARGE SCALE GENOMIC DNA]</scope>
    <source>
        <strain evidence="5 6">IFO 6365</strain>
    </source>
</reference>
<dbReference type="AlphaFoldDB" id="A0A5M3Z0J5"/>
<dbReference type="PANTHER" id="PTHR43918">
    <property type="entry name" value="ACETYLCHOLINESTERASE"/>
    <property type="match status" value="1"/>
</dbReference>
<gene>
    <name evidence="5" type="ORF">ATEIFO6365_0005007100</name>
</gene>
<evidence type="ECO:0000313" key="6">
    <source>
        <dbReference type="Proteomes" id="UP000452235"/>
    </source>
</evidence>
<organism evidence="5 6">
    <name type="scientific">Aspergillus terreus</name>
    <dbReference type="NCBI Taxonomy" id="33178"/>
    <lineage>
        <taxon>Eukaryota</taxon>
        <taxon>Fungi</taxon>
        <taxon>Dikarya</taxon>
        <taxon>Ascomycota</taxon>
        <taxon>Pezizomycotina</taxon>
        <taxon>Eurotiomycetes</taxon>
        <taxon>Eurotiomycetidae</taxon>
        <taxon>Eurotiales</taxon>
        <taxon>Aspergillaceae</taxon>
        <taxon>Aspergillus</taxon>
        <taxon>Aspergillus subgen. Circumdati</taxon>
    </lineage>
</organism>
<dbReference type="SUPFAM" id="SSF53474">
    <property type="entry name" value="alpha/beta-Hydrolases"/>
    <property type="match status" value="1"/>
</dbReference>
<dbReference type="VEuPathDB" id="FungiDB:ATEG_05016"/>
<dbReference type="OrthoDB" id="408631at2759"/>
<feature type="chain" id="PRO_5040558003" description="Carboxylic ester hydrolase" evidence="3">
    <location>
        <begin position="19"/>
        <end position="535"/>
    </location>
</feature>
<sequence length="535" mass="58872">MYFATALAALLYGAGVFCLERPIVALGHSQYRGNRLPSGIDEYLGVPYAAPPLGDLRFRAPRDPVGASDVQDATEFRRPCVGVGQNVSVAFAEDCLYMNVFTPSNATAQSKLPVWVHIQGGGYAWNSNANFNGSKVIEESGFDVVYVAFNYRVGALGFLASERLRQDGDLNVGLLDQRKALFWIRKHIQQFGGDPEHIVIHGDSAGAGSIAHHMTAYGGRDDRLFIGAVYESPFWPTLRTVSEMEFQFDRFVEDAGCSDAESPMECLRAADLDQILQVNVVSSFPGAEGLLLPYWYFLPVIDGDLIQDQLYTLFSQGKSLNMPLLVGDDTNEGTEFVNNASTPAEMASFLKANYPHLQPASLEAIQRAYPLMPPLPNHNAYFPSVAAAYGDATFTCPGNFITLSMAERNHSDSKVWNYRYNVRAPALMAAGVGVPHTFEMSAIFGVGYAGHEKTTSYNTVNKAVVPIVMDYWISFVKYLDPNVARNRNAPEWGRWGSGDGKRLKIETNATSMEAVSSMLTEHCALWRGLALEMEL</sequence>
<accession>A0A5M3Z0J5</accession>
<dbReference type="EMBL" id="BLJY01000005">
    <property type="protein sequence ID" value="GFF15881.1"/>
    <property type="molecule type" value="Genomic_DNA"/>
</dbReference>
<dbReference type="GO" id="GO:0052689">
    <property type="term" value="F:carboxylic ester hydrolase activity"/>
    <property type="evidence" value="ECO:0007669"/>
    <property type="project" value="TreeGrafter"/>
</dbReference>
<evidence type="ECO:0000256" key="3">
    <source>
        <dbReference type="RuleBase" id="RU361235"/>
    </source>
</evidence>
<dbReference type="InterPro" id="IPR050654">
    <property type="entry name" value="AChE-related_enzymes"/>
</dbReference>
<proteinExistence type="inferred from homology"/>
<keyword evidence="3" id="KW-0732">Signal</keyword>
<dbReference type="Pfam" id="PF00135">
    <property type="entry name" value="COesterase"/>
    <property type="match status" value="1"/>
</dbReference>
<name>A0A5M3Z0J5_ASPTE</name>
<keyword evidence="2 3" id="KW-0378">Hydrolase</keyword>
<dbReference type="InterPro" id="IPR029058">
    <property type="entry name" value="AB_hydrolase_fold"/>
</dbReference>
<dbReference type="EC" id="3.1.1.-" evidence="3"/>
<dbReference type="InterPro" id="IPR002018">
    <property type="entry name" value="CarbesteraseB"/>
</dbReference>
<evidence type="ECO:0000313" key="5">
    <source>
        <dbReference type="EMBL" id="GFF15881.1"/>
    </source>
</evidence>
<evidence type="ECO:0000259" key="4">
    <source>
        <dbReference type="Pfam" id="PF00135"/>
    </source>
</evidence>
<protein>
    <recommendedName>
        <fullName evidence="3">Carboxylic ester hydrolase</fullName>
        <ecNumber evidence="3">3.1.1.-</ecNumber>
    </recommendedName>
</protein>
<comment type="caution">
    <text evidence="5">The sequence shown here is derived from an EMBL/GenBank/DDBJ whole genome shotgun (WGS) entry which is preliminary data.</text>
</comment>
<feature type="signal peptide" evidence="3">
    <location>
        <begin position="1"/>
        <end position="18"/>
    </location>
</feature>
<keyword evidence="6" id="KW-1185">Reference proteome</keyword>
<evidence type="ECO:0000256" key="1">
    <source>
        <dbReference type="ARBA" id="ARBA00005964"/>
    </source>
</evidence>
<comment type="similarity">
    <text evidence="1 3">Belongs to the type-B carboxylesterase/lipase family.</text>
</comment>
<dbReference type="InterPro" id="IPR019826">
    <property type="entry name" value="Carboxylesterase_B_AS"/>
</dbReference>
<dbReference type="PROSITE" id="PS00122">
    <property type="entry name" value="CARBOXYLESTERASE_B_1"/>
    <property type="match status" value="1"/>
</dbReference>
<dbReference type="PANTHER" id="PTHR43918:SF4">
    <property type="entry name" value="CARBOXYLIC ESTER HYDROLASE"/>
    <property type="match status" value="1"/>
</dbReference>